<proteinExistence type="predicted"/>
<dbReference type="Pfam" id="PF18483">
    <property type="entry name" value="Lectin_L-type_dom"/>
    <property type="match status" value="1"/>
</dbReference>
<accession>A0A7L4ZII5</accession>
<keyword evidence="2" id="KW-1185">Reference proteome</keyword>
<dbReference type="InterPro" id="IPR051136">
    <property type="entry name" value="Intracellular_Lectin-GPT"/>
</dbReference>
<dbReference type="PROSITE" id="PS00307">
    <property type="entry name" value="LECTIN_LEGUME_BETA"/>
    <property type="match status" value="1"/>
</dbReference>
<dbReference type="EMBL" id="CP019288">
    <property type="protein sequence ID" value="QHI36311.1"/>
    <property type="molecule type" value="Genomic_DNA"/>
</dbReference>
<name>A0A7L4ZII5_9FLAO</name>
<dbReference type="InterPro" id="IPR056573">
    <property type="entry name" value="Lectin_L-type_dom"/>
</dbReference>
<dbReference type="InterPro" id="IPR026341">
    <property type="entry name" value="T9SS_type_B"/>
</dbReference>
<dbReference type="CDD" id="cd01951">
    <property type="entry name" value="lectin_L-type"/>
    <property type="match status" value="1"/>
</dbReference>
<dbReference type="Proteomes" id="UP000464657">
    <property type="component" value="Chromosome"/>
</dbReference>
<dbReference type="RefSeq" id="WP_160129027.1">
    <property type="nucleotide sequence ID" value="NZ_CP019288.1"/>
</dbReference>
<dbReference type="SUPFAM" id="SSF49899">
    <property type="entry name" value="Concanavalin A-like lectins/glucanases"/>
    <property type="match status" value="1"/>
</dbReference>
<dbReference type="NCBIfam" id="TIGR04131">
    <property type="entry name" value="Bac_Flav_CTERM"/>
    <property type="match status" value="1"/>
</dbReference>
<dbReference type="InterPro" id="IPR013320">
    <property type="entry name" value="ConA-like_dom_sf"/>
</dbReference>
<dbReference type="PANTHER" id="PTHR12223">
    <property type="entry name" value="VESICULAR MANNOSE-BINDING LECTIN"/>
    <property type="match status" value="1"/>
</dbReference>
<dbReference type="Pfam" id="PF13585">
    <property type="entry name" value="CHU_C"/>
    <property type="match status" value="1"/>
</dbReference>
<gene>
    <name evidence="1" type="ORF">IMCC3317_16730</name>
</gene>
<dbReference type="GO" id="GO:0005975">
    <property type="term" value="P:carbohydrate metabolic process"/>
    <property type="evidence" value="ECO:0007669"/>
    <property type="project" value="UniProtKB-ARBA"/>
</dbReference>
<reference evidence="1 2" key="1">
    <citation type="journal article" date="2013" name="Int. J. Syst. Evol. Microbiol.">
        <title>Kordia antarctica sp. nov., isolated from Antarctic seawater.</title>
        <authorList>
            <person name="Baek K."/>
            <person name="Choi A."/>
            <person name="Kang I."/>
            <person name="Lee K."/>
            <person name="Cho J.C."/>
        </authorList>
    </citation>
    <scope>NUCLEOTIDE SEQUENCE [LARGE SCALE GENOMIC DNA]</scope>
    <source>
        <strain evidence="1 2">IMCC3317</strain>
    </source>
</reference>
<dbReference type="Gene3D" id="2.60.120.200">
    <property type="match status" value="1"/>
</dbReference>
<organism evidence="1 2">
    <name type="scientific">Kordia antarctica</name>
    <dbReference type="NCBI Taxonomy" id="1218801"/>
    <lineage>
        <taxon>Bacteria</taxon>
        <taxon>Pseudomonadati</taxon>
        <taxon>Bacteroidota</taxon>
        <taxon>Flavobacteriia</taxon>
        <taxon>Flavobacteriales</taxon>
        <taxon>Flavobacteriaceae</taxon>
        <taxon>Kordia</taxon>
    </lineage>
</organism>
<sequence>MPTLIGSANDIGGDCFEITENVNFQSGAVWYGAPIDMTNDFIIEFRGFFGTNDANGADGITFILKNTATPEIGNPGGGMGYEGINNSLAVEFDTWQNNDLGDPFLDHLAIVSNGNNNHNLGTNLAGPIQASATSGNIEDGAEHIIRIEWTALTTTIDVYFDCALRLSYSGDIVNTLFSGNTNAFFGFTGSTGGSTNLQRVCFDYVSFANILSLDDQSICEGETVNTIDATITGATSYTWIPVTGVSNPIIPNPTFTPTTTTTYTVNIANSCAEIIQESFTITVNPIPTANTIADFSVCDDASNDGIEMFDFTTLDATVLGTQDPTMFTVTYHVSQTNADADINALTFPYTNTAQCEQIFVRVENNSNTTCYDTTNFEICINNQPIANQPNDMNSCDSDGNGTEDYDFTTQLSDILGTQNAADFNITFHANNTDATNDMNPLPTMYTGTNGETIFVRIESTLTNNDCFAITSFQILFEASPIANTIADFSVCDDISNDGTEMFDFTTLDATVLGTQDPTMFTVTYHLSQTNADAGINALTFPYTNTAQCEQIFVRIENNSNTTCYDTTNFEICVNYQPIANQPNDMNSCDSDGNGTEEYDFTTQLSDILGAQNAADFNITFHASNTDATNDINPLPTMYTGNNGETIFVRIESTLTNNDCFAITSFQILFEASPIANTIADFSVCDDASNDGIEMFDFTTLDATVLGTQDPTMFMVTYHVSQTNADADINALTFPYTNTAQCEQIFVRVENNSNTTCYDTTNFEICVNNQPIANQPDDMFACDFDNNGMEIFDLSTQESTILDTQNPADLNITFHANQMDASNDVNPLATMYNGSNGETMFVRIESTETGNTCSATTSFDLLFDNPPVVNMPSDLIVCDDETSDGFTAIDLNVRSAEIVNNQPGFSVQYYLTLADAENDTNPLAVPYTNTSNPQTVFVRVETGNSGCYETTTLNLSVTDAPTVFPATPLEYCDTDNDGFGIFNIRDSENEITGGMQMDIAVTYHETPEDADNNVNSLPDTYTNINAYNQTIYVRVENVLTGCFNVVPLALIVHDSPEIAGLDAVSLSECDDASADDIAQFDLTQSETDILNGEDPTTHTVRYYNTQANAIAGTVAGEINNTNAYSNIPPSPQIIWVRVEDMATDCFSITNLTLIVNELPVLTQLAGLETCDAISLNNGIEVFDLTSLAEQLLNNVPGISLQYYANMADLTSDTPIADPTMYSNTEIGVQTIFVKATNDTTGCENTITFDLRVNPLPSPTLNPSGMLDAETCDDDNDGFTAFDLDALINDIINNEPDVVYTFHETEADANNNLNVLPSPYTNIVMDSQTIYVLATNTVTGCFTVTPLQLNVIPIPVLPLNITDLEECDDADNLDGFAMFDLTETQTEIYGTQTPGNFTLSYHETEQDAIDDVSPIVNLTNYTNTTINQQTIWVRLEDNATDCYAIEDFDIIVVGPPVLVQPTAFSLCDDELSGDESDEISTFDLTEKYIEITGGNTSLTLTYYANQADLNSNTPITDPTAYQNVVNPQVIYIRATNAAGCTTDITMTLRVLPIPTPNTTPTILEACDDDSDGDATNGMLIFDLTQSEDEIVDNESNVSVSYHTTVEDANDDINPIANPMMYNVDMATANANGQVIIYVRVESDIQIDSNMLPCYKVVELPVVVNPLPVLTDIAFTYVFCEYDNDNVGQFDWDVVTASLDLLTTPQDVADFTVTYHPTVTDALAGTAALANGFENTTDPQTVFIRVVNDTTGCVNTNNIASLELSVEPIPTATAPPTYELCATDQADQDTAVFDLTSLDATIINGQMDMAVAYYENMADADADSNAIANATSYTNTSNPQTLFARVRQTITGCLSDPVIVMLQVNPLPVFSLPADDILCVNADTGIATDIRTIGSDFGAGFTYQWTTPSGTSTNATVTVDQAGTYSVIVTDGNNATNCTFDDSVSYQASSSPSILDIQVTTPAFADTHNVVATASGGSGSYEYQLDDGDWQVDGTFLDLQPGEHTVTVRDTNGCGELVRTFELIDFMQFFTPNGDEYHPTWNIIGLRNQPGARIYIFDRYGKLLKQISPAGQGWDGTYNGTPMPSADYWFKVEYVDPFSGTLKEFINHFSLKR</sequence>
<evidence type="ECO:0000313" key="2">
    <source>
        <dbReference type="Proteomes" id="UP000464657"/>
    </source>
</evidence>
<dbReference type="KEGG" id="kan:IMCC3317_16730"/>
<dbReference type="PANTHER" id="PTHR12223:SF19">
    <property type="entry name" value="LEGUME LECTIN DOMAIN-CONTAINING PROTEIN"/>
    <property type="match status" value="1"/>
</dbReference>
<evidence type="ECO:0000313" key="1">
    <source>
        <dbReference type="EMBL" id="QHI36311.1"/>
    </source>
</evidence>
<dbReference type="InterPro" id="IPR019825">
    <property type="entry name" value="Lectin_legB_Mn/Ca_BS"/>
</dbReference>
<dbReference type="GO" id="GO:0004553">
    <property type="term" value="F:hydrolase activity, hydrolyzing O-glycosyl compounds"/>
    <property type="evidence" value="ECO:0007669"/>
    <property type="project" value="UniProtKB-ARBA"/>
</dbReference>
<protein>
    <submittedName>
        <fullName evidence="1">Pesticidal crystal protein Cry22Aa</fullName>
    </submittedName>
</protein>
<dbReference type="OrthoDB" id="9765926at2"/>